<name>A0A9N8VL62_9GLOM</name>
<dbReference type="OrthoDB" id="10437187at2759"/>
<comment type="caution">
    <text evidence="1">The sequence shown here is derived from an EMBL/GenBank/DDBJ whole genome shotgun (WGS) entry which is preliminary data.</text>
</comment>
<evidence type="ECO:0000313" key="1">
    <source>
        <dbReference type="EMBL" id="CAG8454264.1"/>
    </source>
</evidence>
<reference evidence="1" key="1">
    <citation type="submission" date="2021-06" db="EMBL/GenBank/DDBJ databases">
        <authorList>
            <person name="Kallberg Y."/>
            <person name="Tangrot J."/>
            <person name="Rosling A."/>
        </authorList>
    </citation>
    <scope>NUCLEOTIDE SEQUENCE</scope>
    <source>
        <strain evidence="1">BR232B</strain>
    </source>
</reference>
<proteinExistence type="predicted"/>
<dbReference type="Proteomes" id="UP000789739">
    <property type="component" value="Unassembled WGS sequence"/>
</dbReference>
<sequence length="260" mass="29914">MPITEESQSKGKEPQRGVFSSFVDDVLISLNSCDDNSTQHRYTSPPPPPPIRDEVDILLCDMDIPSTSTNSVKPFNRKVERTDTWRANEYSNHYSGWDPKRHQPNIQSQSPVYDDYAYRYRNATWYRTPTTKNLHSTARTIVNGFSPEALNLLQTDSCKKSGTFPPHFECKAYPLNTPGVCNKVILSSGVSKDDLSNGMYIIPPHRSGVLYNAEEFMNLFLDAQNRWARLVSVKEWYIRKIKRRNGKRVRRVNPSMGGWY</sequence>
<gene>
    <name evidence="1" type="ORF">PBRASI_LOCUS217</name>
</gene>
<protein>
    <submittedName>
        <fullName evidence="1">9777_t:CDS:1</fullName>
    </submittedName>
</protein>
<evidence type="ECO:0000313" key="2">
    <source>
        <dbReference type="Proteomes" id="UP000789739"/>
    </source>
</evidence>
<dbReference type="EMBL" id="CAJVPI010000009">
    <property type="protein sequence ID" value="CAG8454264.1"/>
    <property type="molecule type" value="Genomic_DNA"/>
</dbReference>
<accession>A0A9N8VL62</accession>
<organism evidence="1 2">
    <name type="scientific">Paraglomus brasilianum</name>
    <dbReference type="NCBI Taxonomy" id="144538"/>
    <lineage>
        <taxon>Eukaryota</taxon>
        <taxon>Fungi</taxon>
        <taxon>Fungi incertae sedis</taxon>
        <taxon>Mucoromycota</taxon>
        <taxon>Glomeromycotina</taxon>
        <taxon>Glomeromycetes</taxon>
        <taxon>Paraglomerales</taxon>
        <taxon>Paraglomeraceae</taxon>
        <taxon>Paraglomus</taxon>
    </lineage>
</organism>
<dbReference type="AlphaFoldDB" id="A0A9N8VL62"/>
<keyword evidence="2" id="KW-1185">Reference proteome</keyword>